<keyword evidence="8" id="KW-1185">Reference proteome</keyword>
<dbReference type="AlphaFoldDB" id="A0A4R3JX44"/>
<keyword evidence="5 6" id="KW-0472">Membrane</keyword>
<evidence type="ECO:0000313" key="8">
    <source>
        <dbReference type="Proteomes" id="UP000295135"/>
    </source>
</evidence>
<gene>
    <name evidence="7" type="ORF">EDC61_10724</name>
</gene>
<reference evidence="7 8" key="1">
    <citation type="submission" date="2019-03" db="EMBL/GenBank/DDBJ databases">
        <title>Genomic Encyclopedia of Type Strains, Phase IV (KMG-IV): sequencing the most valuable type-strain genomes for metagenomic binning, comparative biology and taxonomic classification.</title>
        <authorList>
            <person name="Goeker M."/>
        </authorList>
    </citation>
    <scope>NUCLEOTIDE SEQUENCE [LARGE SCALE GENOMIC DNA]</scope>
    <source>
        <strain evidence="7 8">DSM 103923</strain>
    </source>
</reference>
<dbReference type="InterPro" id="IPR002416">
    <property type="entry name" value="T2SS_protein-GspH"/>
</dbReference>
<evidence type="ECO:0000256" key="3">
    <source>
        <dbReference type="ARBA" id="ARBA00022692"/>
    </source>
</evidence>
<evidence type="ECO:0000313" key="7">
    <source>
        <dbReference type="EMBL" id="TCS71886.1"/>
    </source>
</evidence>
<evidence type="ECO:0000256" key="4">
    <source>
        <dbReference type="ARBA" id="ARBA00022989"/>
    </source>
</evidence>
<name>A0A4R3JX44_9PROT</name>
<dbReference type="PRINTS" id="PR00885">
    <property type="entry name" value="BCTERIALGSPH"/>
</dbReference>
<dbReference type="Gene3D" id="3.30.700.10">
    <property type="entry name" value="Glycoprotein, Type 4 Pilin"/>
    <property type="match status" value="1"/>
</dbReference>
<dbReference type="RefSeq" id="WP_126463727.1">
    <property type="nucleotide sequence ID" value="NZ_AP018721.1"/>
</dbReference>
<organism evidence="7 8">
    <name type="scientific">Sulfuritortus calidifontis</name>
    <dbReference type="NCBI Taxonomy" id="1914471"/>
    <lineage>
        <taxon>Bacteria</taxon>
        <taxon>Pseudomonadati</taxon>
        <taxon>Pseudomonadota</taxon>
        <taxon>Betaproteobacteria</taxon>
        <taxon>Nitrosomonadales</taxon>
        <taxon>Thiobacillaceae</taxon>
        <taxon>Sulfuritortus</taxon>
    </lineage>
</organism>
<comment type="subcellular location">
    <subcellularLocation>
        <location evidence="1">Membrane</location>
        <topology evidence="1">Single-pass membrane protein</topology>
    </subcellularLocation>
</comment>
<keyword evidence="4 6" id="KW-1133">Transmembrane helix</keyword>
<evidence type="ECO:0000256" key="6">
    <source>
        <dbReference type="SAM" id="Phobius"/>
    </source>
</evidence>
<dbReference type="OrthoDB" id="5568293at2"/>
<keyword evidence="2" id="KW-0488">Methylation</keyword>
<dbReference type="Proteomes" id="UP000295135">
    <property type="component" value="Unassembled WGS sequence"/>
</dbReference>
<dbReference type="GO" id="GO:0015627">
    <property type="term" value="C:type II protein secretion system complex"/>
    <property type="evidence" value="ECO:0007669"/>
    <property type="project" value="InterPro"/>
</dbReference>
<dbReference type="PROSITE" id="PS00409">
    <property type="entry name" value="PROKAR_NTER_METHYL"/>
    <property type="match status" value="1"/>
</dbReference>
<proteinExistence type="predicted"/>
<dbReference type="NCBIfam" id="TIGR02532">
    <property type="entry name" value="IV_pilin_GFxxxE"/>
    <property type="match status" value="1"/>
</dbReference>
<dbReference type="PANTHER" id="PTHR30093:SF44">
    <property type="entry name" value="TYPE II SECRETION SYSTEM CORE PROTEIN G"/>
    <property type="match status" value="1"/>
</dbReference>
<comment type="caution">
    <text evidence="7">The sequence shown here is derived from an EMBL/GenBank/DDBJ whole genome shotgun (WGS) entry which is preliminary data.</text>
</comment>
<dbReference type="PANTHER" id="PTHR30093">
    <property type="entry name" value="GENERAL SECRETION PATHWAY PROTEIN G"/>
    <property type="match status" value="1"/>
</dbReference>
<sequence>MRTQQSGFTLVELIMVIVIIGILAAAALPRFANLQGDARHAKGQAILGSVRSASNIAHAQALARNIVNGNITMEDTNVAMVSGYPAASGGILAAANINAATDDVTTTLSGGTQMIIQINGAQNPANCQITYTEGTPPTITYNGSADNCL</sequence>
<keyword evidence="3 6" id="KW-0812">Transmembrane</keyword>
<protein>
    <submittedName>
        <fullName evidence="7">MSHA pilin protein MshA</fullName>
    </submittedName>
</protein>
<feature type="transmembrane region" description="Helical" evidence="6">
    <location>
        <begin position="7"/>
        <end position="28"/>
    </location>
</feature>
<evidence type="ECO:0000256" key="2">
    <source>
        <dbReference type="ARBA" id="ARBA00022481"/>
    </source>
</evidence>
<accession>A0A4R3JX44</accession>
<dbReference type="InterPro" id="IPR012902">
    <property type="entry name" value="N_methyl_site"/>
</dbReference>
<dbReference type="Pfam" id="PF07963">
    <property type="entry name" value="N_methyl"/>
    <property type="match status" value="1"/>
</dbReference>
<dbReference type="InterPro" id="IPR045584">
    <property type="entry name" value="Pilin-like"/>
</dbReference>
<dbReference type="GO" id="GO:0016020">
    <property type="term" value="C:membrane"/>
    <property type="evidence" value="ECO:0007669"/>
    <property type="project" value="UniProtKB-SubCell"/>
</dbReference>
<evidence type="ECO:0000256" key="1">
    <source>
        <dbReference type="ARBA" id="ARBA00004167"/>
    </source>
</evidence>
<dbReference type="SUPFAM" id="SSF54523">
    <property type="entry name" value="Pili subunits"/>
    <property type="match status" value="1"/>
</dbReference>
<dbReference type="GO" id="GO:0015628">
    <property type="term" value="P:protein secretion by the type II secretion system"/>
    <property type="evidence" value="ECO:0007669"/>
    <property type="project" value="InterPro"/>
</dbReference>
<dbReference type="EMBL" id="SLZY01000007">
    <property type="protein sequence ID" value="TCS71886.1"/>
    <property type="molecule type" value="Genomic_DNA"/>
</dbReference>
<evidence type="ECO:0000256" key="5">
    <source>
        <dbReference type="ARBA" id="ARBA00023136"/>
    </source>
</evidence>